<evidence type="ECO:0000313" key="2">
    <source>
        <dbReference type="EMBL" id="KAK3796880.1"/>
    </source>
</evidence>
<gene>
    <name evidence="2" type="ORF">RRG08_055714</name>
</gene>
<reference evidence="2" key="1">
    <citation type="journal article" date="2023" name="G3 (Bethesda)">
        <title>A reference genome for the long-term kleptoplast-retaining sea slug Elysia crispata morphotype clarki.</title>
        <authorList>
            <person name="Eastman K.E."/>
            <person name="Pendleton A.L."/>
            <person name="Shaikh M.A."/>
            <person name="Suttiyut T."/>
            <person name="Ogas R."/>
            <person name="Tomko P."/>
            <person name="Gavelis G."/>
            <person name="Widhalm J.R."/>
            <person name="Wisecaver J.H."/>
        </authorList>
    </citation>
    <scope>NUCLEOTIDE SEQUENCE</scope>
    <source>
        <strain evidence="2">ECLA1</strain>
    </source>
</reference>
<comment type="caution">
    <text evidence="2">The sequence shown here is derived from an EMBL/GenBank/DDBJ whole genome shotgun (WGS) entry which is preliminary data.</text>
</comment>
<dbReference type="AlphaFoldDB" id="A0AAE1AZ94"/>
<feature type="region of interest" description="Disordered" evidence="1">
    <location>
        <begin position="26"/>
        <end position="70"/>
    </location>
</feature>
<keyword evidence="3" id="KW-1185">Reference proteome</keyword>
<organism evidence="2 3">
    <name type="scientific">Elysia crispata</name>
    <name type="common">lettuce slug</name>
    <dbReference type="NCBI Taxonomy" id="231223"/>
    <lineage>
        <taxon>Eukaryota</taxon>
        <taxon>Metazoa</taxon>
        <taxon>Spiralia</taxon>
        <taxon>Lophotrochozoa</taxon>
        <taxon>Mollusca</taxon>
        <taxon>Gastropoda</taxon>
        <taxon>Heterobranchia</taxon>
        <taxon>Euthyneura</taxon>
        <taxon>Panpulmonata</taxon>
        <taxon>Sacoglossa</taxon>
        <taxon>Placobranchoidea</taxon>
        <taxon>Plakobranchidae</taxon>
        <taxon>Elysia</taxon>
    </lineage>
</organism>
<evidence type="ECO:0000313" key="3">
    <source>
        <dbReference type="Proteomes" id="UP001283361"/>
    </source>
</evidence>
<dbReference type="EMBL" id="JAWDGP010000832">
    <property type="protein sequence ID" value="KAK3796880.1"/>
    <property type="molecule type" value="Genomic_DNA"/>
</dbReference>
<evidence type="ECO:0000256" key="1">
    <source>
        <dbReference type="SAM" id="MobiDB-lite"/>
    </source>
</evidence>
<protein>
    <submittedName>
        <fullName evidence="2">Uncharacterized protein</fullName>
    </submittedName>
</protein>
<sequence length="172" mass="18875">MKQMKSSIEEEKIELQELWRDRGISLREPGSLVSDPDRGIPLREPGSLVSDPDRGISLREPGSLVSDPDRGIPLSESGSLVWPAAPGEKFNNKPPSLNEINAVMHKARAKSASGPHGVLYLQCKRCPNVLKRLHKISYENGYINTSVQKGGIPGISGCLEHATMNWEAIQRA</sequence>
<accession>A0AAE1AZ94</accession>
<name>A0AAE1AZ94_9GAST</name>
<proteinExistence type="predicted"/>
<dbReference type="Proteomes" id="UP001283361">
    <property type="component" value="Unassembled WGS sequence"/>
</dbReference>